<name>A0AAN9S3S4_PSOTE</name>
<organism evidence="1 2">
    <name type="scientific">Psophocarpus tetragonolobus</name>
    <name type="common">Winged bean</name>
    <name type="synonym">Dolichos tetragonolobus</name>
    <dbReference type="NCBI Taxonomy" id="3891"/>
    <lineage>
        <taxon>Eukaryota</taxon>
        <taxon>Viridiplantae</taxon>
        <taxon>Streptophyta</taxon>
        <taxon>Embryophyta</taxon>
        <taxon>Tracheophyta</taxon>
        <taxon>Spermatophyta</taxon>
        <taxon>Magnoliopsida</taxon>
        <taxon>eudicotyledons</taxon>
        <taxon>Gunneridae</taxon>
        <taxon>Pentapetalae</taxon>
        <taxon>rosids</taxon>
        <taxon>fabids</taxon>
        <taxon>Fabales</taxon>
        <taxon>Fabaceae</taxon>
        <taxon>Papilionoideae</taxon>
        <taxon>50 kb inversion clade</taxon>
        <taxon>NPAAA clade</taxon>
        <taxon>indigoferoid/millettioid clade</taxon>
        <taxon>Phaseoleae</taxon>
        <taxon>Psophocarpus</taxon>
    </lineage>
</organism>
<comment type="caution">
    <text evidence="1">The sequence shown here is derived from an EMBL/GenBank/DDBJ whole genome shotgun (WGS) entry which is preliminary data.</text>
</comment>
<evidence type="ECO:0000313" key="2">
    <source>
        <dbReference type="Proteomes" id="UP001386955"/>
    </source>
</evidence>
<evidence type="ECO:0000313" key="1">
    <source>
        <dbReference type="EMBL" id="KAK7389029.1"/>
    </source>
</evidence>
<dbReference type="AlphaFoldDB" id="A0AAN9S3S4"/>
<sequence length="92" mass="10644">MFVYLLMDIKSVGLIGLRIKWSCSNLVQDLDRLLSKYEQIILLFPVFHSKRGILSCFEKEHGTWNMEHGSTENSCKALIRSYTVLVHRDSIA</sequence>
<reference evidence="1 2" key="1">
    <citation type="submission" date="2024-01" db="EMBL/GenBank/DDBJ databases">
        <title>The genomes of 5 underutilized Papilionoideae crops provide insights into root nodulation and disease resistanc.</title>
        <authorList>
            <person name="Jiang F."/>
        </authorList>
    </citation>
    <scope>NUCLEOTIDE SEQUENCE [LARGE SCALE GENOMIC DNA]</scope>
    <source>
        <strain evidence="1">DUOXIRENSHENG_FW03</strain>
        <tissue evidence="1">Leaves</tissue>
    </source>
</reference>
<dbReference type="EMBL" id="JAYMYS010000006">
    <property type="protein sequence ID" value="KAK7389029.1"/>
    <property type="molecule type" value="Genomic_DNA"/>
</dbReference>
<gene>
    <name evidence="1" type="ORF">VNO78_23860</name>
</gene>
<keyword evidence="2" id="KW-1185">Reference proteome</keyword>
<protein>
    <submittedName>
        <fullName evidence="1">Uncharacterized protein</fullName>
    </submittedName>
</protein>
<proteinExistence type="predicted"/>
<dbReference type="Proteomes" id="UP001386955">
    <property type="component" value="Unassembled WGS sequence"/>
</dbReference>
<accession>A0AAN9S3S4</accession>